<organism evidence="15 16">
    <name type="scientific">Neolamprologus brichardi</name>
    <name type="common">Fairy cichlid</name>
    <name type="synonym">Lamprologus brichardi</name>
    <dbReference type="NCBI Taxonomy" id="32507"/>
    <lineage>
        <taxon>Eukaryota</taxon>
        <taxon>Metazoa</taxon>
        <taxon>Chordata</taxon>
        <taxon>Craniata</taxon>
        <taxon>Vertebrata</taxon>
        <taxon>Euteleostomi</taxon>
        <taxon>Actinopterygii</taxon>
        <taxon>Neopterygii</taxon>
        <taxon>Teleostei</taxon>
        <taxon>Neoteleostei</taxon>
        <taxon>Acanthomorphata</taxon>
        <taxon>Ovalentaria</taxon>
        <taxon>Cichlomorphae</taxon>
        <taxon>Cichliformes</taxon>
        <taxon>Cichlidae</taxon>
        <taxon>African cichlids</taxon>
        <taxon>Pseudocrenilabrinae</taxon>
        <taxon>Lamprologini</taxon>
        <taxon>Neolamprologus</taxon>
    </lineage>
</organism>
<dbReference type="GO" id="GO:0019899">
    <property type="term" value="F:enzyme binding"/>
    <property type="evidence" value="ECO:0007669"/>
    <property type="project" value="UniProtKB-ARBA"/>
</dbReference>
<evidence type="ECO:0000256" key="2">
    <source>
        <dbReference type="ARBA" id="ARBA00004651"/>
    </source>
</evidence>
<accession>A0A3Q4MBC6</accession>
<dbReference type="Pfam" id="PF00335">
    <property type="entry name" value="Tetraspanin"/>
    <property type="match status" value="1"/>
</dbReference>
<evidence type="ECO:0000256" key="4">
    <source>
        <dbReference type="ARBA" id="ARBA00022475"/>
    </source>
</evidence>
<dbReference type="Gene3D" id="1.10.1450.10">
    <property type="entry name" value="Tetraspanin"/>
    <property type="match status" value="1"/>
</dbReference>
<name>A0A3Q4MBC6_NEOBR</name>
<evidence type="ECO:0000256" key="9">
    <source>
        <dbReference type="ARBA" id="ARBA00023157"/>
    </source>
</evidence>
<dbReference type="GeneTree" id="ENSGT00940000157973"/>
<keyword evidence="8 14" id="KW-0472">Membrane</keyword>
<feature type="transmembrane region" description="Helical" evidence="14">
    <location>
        <begin position="63"/>
        <end position="83"/>
    </location>
</feature>
<evidence type="ECO:0000256" key="3">
    <source>
        <dbReference type="ARBA" id="ARBA00006840"/>
    </source>
</evidence>
<comment type="similarity">
    <text evidence="3">Belongs to the tetraspanin (TM4SF) family.</text>
</comment>
<evidence type="ECO:0000256" key="6">
    <source>
        <dbReference type="ARBA" id="ARBA00022753"/>
    </source>
</evidence>
<keyword evidence="10" id="KW-0325">Glycoprotein</keyword>
<comment type="subcellular location">
    <subcellularLocation>
        <location evidence="2">Cell membrane</location>
        <topology evidence="2">Multi-pass membrane protein</topology>
    </subcellularLocation>
    <subcellularLocation>
        <location evidence="1">Late endosome membrane</location>
    </subcellularLocation>
</comment>
<evidence type="ECO:0000256" key="7">
    <source>
        <dbReference type="ARBA" id="ARBA00022989"/>
    </source>
</evidence>
<keyword evidence="16" id="KW-1185">Reference proteome</keyword>
<dbReference type="Bgee" id="ENSNBRG00000004806">
    <property type="expression patterns" value="Expressed in blood and 4 other cell types or tissues"/>
</dbReference>
<comment type="subunit">
    <text evidence="12">Interacts with ADAM10; the interaction influences ADAM10 substrate specificity, endocytosis and turnover.</text>
</comment>
<dbReference type="PANTHER" id="PTHR19282">
    <property type="entry name" value="TETRASPANIN"/>
    <property type="match status" value="1"/>
</dbReference>
<reference evidence="15" key="2">
    <citation type="submission" date="2025-09" db="UniProtKB">
        <authorList>
            <consortium name="Ensembl"/>
        </authorList>
    </citation>
    <scope>IDENTIFICATION</scope>
</reference>
<feature type="transmembrane region" description="Helical" evidence="14">
    <location>
        <begin position="40"/>
        <end position="57"/>
    </location>
</feature>
<keyword evidence="7 14" id="KW-1133">Transmembrane helix</keyword>
<reference evidence="15" key="1">
    <citation type="submission" date="2025-08" db="UniProtKB">
        <authorList>
            <consortium name="Ensembl"/>
        </authorList>
    </citation>
    <scope>IDENTIFICATION</scope>
</reference>
<feature type="transmembrane region" description="Helical" evidence="14">
    <location>
        <begin position="185"/>
        <end position="205"/>
    </location>
</feature>
<evidence type="ECO:0000256" key="8">
    <source>
        <dbReference type="ARBA" id="ARBA00023136"/>
    </source>
</evidence>
<dbReference type="GO" id="GO:0051604">
    <property type="term" value="P:protein maturation"/>
    <property type="evidence" value="ECO:0007669"/>
    <property type="project" value="UniProtKB-ARBA"/>
</dbReference>
<protein>
    <recommendedName>
        <fullName evidence="13">Tetraspanin-15</fullName>
    </recommendedName>
</protein>
<dbReference type="AlphaFoldDB" id="A0A3Q4MBC6"/>
<evidence type="ECO:0000313" key="15">
    <source>
        <dbReference type="Ensembl" id="ENSNBRP00000006159.1"/>
    </source>
</evidence>
<dbReference type="PANTHER" id="PTHR19282:SF159">
    <property type="entry name" value="TETRASPANIN-15"/>
    <property type="match status" value="1"/>
</dbReference>
<keyword evidence="5 14" id="KW-0812">Transmembrane</keyword>
<dbReference type="InterPro" id="IPR008952">
    <property type="entry name" value="Tetraspanin_EC2_sf"/>
</dbReference>
<keyword evidence="9" id="KW-1015">Disulfide bond</keyword>
<dbReference type="Ensembl" id="ENSNBRT00000006346.1">
    <property type="protein sequence ID" value="ENSNBRP00000006159.1"/>
    <property type="gene ID" value="ENSNBRG00000004806.1"/>
</dbReference>
<evidence type="ECO:0000256" key="14">
    <source>
        <dbReference type="SAM" id="Phobius"/>
    </source>
</evidence>
<dbReference type="FunFam" id="1.10.1450.10:FF:000011">
    <property type="entry name" value="Tetraspanin"/>
    <property type="match status" value="1"/>
</dbReference>
<evidence type="ECO:0000256" key="11">
    <source>
        <dbReference type="ARBA" id="ARBA00056423"/>
    </source>
</evidence>
<dbReference type="InterPro" id="IPR018499">
    <property type="entry name" value="Tetraspanin/Peripherin"/>
</dbReference>
<dbReference type="Proteomes" id="UP000261580">
    <property type="component" value="Unassembled WGS sequence"/>
</dbReference>
<dbReference type="GO" id="GO:0031902">
    <property type="term" value="C:late endosome membrane"/>
    <property type="evidence" value="ECO:0007669"/>
    <property type="project" value="UniProtKB-SubCell"/>
</dbReference>
<proteinExistence type="inferred from homology"/>
<keyword evidence="4" id="KW-1003">Cell membrane</keyword>
<dbReference type="STRING" id="32507.ENSNBRP00000006159"/>
<dbReference type="SUPFAM" id="SSF48652">
    <property type="entry name" value="Tetraspanin"/>
    <property type="match status" value="1"/>
</dbReference>
<sequence>LNLQKLSEPRNLLLIGGCILGIGIYAEVERQQYKTLEGAFLAPSIIMILLGIILFVVSFIGFMYTLAACLLLELVGAILGLVFRNQAERLLNKNIRKGIVNYYDDLDFKNIMDYVQNRFKCCGGEEFKDWKVNMYHNCSAPGPLACGVPYTCCVTTKVGVIIDGLTTTSHQPLPDIYTRGCTGAFIYWLLDNYKIMIILLFLILVPQVRTHTHTHTLSTPINRQVSLMSSFMMNTEKWICTVR</sequence>
<dbReference type="CDD" id="cd03158">
    <property type="entry name" value="penumbra_like_LEL"/>
    <property type="match status" value="1"/>
</dbReference>
<feature type="transmembrane region" description="Helical" evidence="14">
    <location>
        <begin position="12"/>
        <end position="28"/>
    </location>
</feature>
<evidence type="ECO:0000256" key="1">
    <source>
        <dbReference type="ARBA" id="ARBA00004414"/>
    </source>
</evidence>
<evidence type="ECO:0000256" key="5">
    <source>
        <dbReference type="ARBA" id="ARBA00022692"/>
    </source>
</evidence>
<comment type="function">
    <text evidence="11">Part of TspanC8 subgroup, composed of 6 members that interact with the transmembrane metalloprotease ADAM10. This interaction is required for ADAM10 exit from the endoplasmic reticulum and for enzymatic maturation and trafficking to the cell surface as well as substrate specificity. Different TspanC8/ADAM10 complexes have distinct substrates. Promotes ADAM10-mediated cleavage of CDH2. Negatively regulates ligand-induced Notch activity probably by regulating ADAM10 activity.</text>
</comment>
<evidence type="ECO:0000313" key="16">
    <source>
        <dbReference type="Proteomes" id="UP000261580"/>
    </source>
</evidence>
<dbReference type="GO" id="GO:0005886">
    <property type="term" value="C:plasma membrane"/>
    <property type="evidence" value="ECO:0007669"/>
    <property type="project" value="UniProtKB-SubCell"/>
</dbReference>
<evidence type="ECO:0000256" key="12">
    <source>
        <dbReference type="ARBA" id="ARBA00065909"/>
    </source>
</evidence>
<keyword evidence="6" id="KW-0967">Endosome</keyword>
<evidence type="ECO:0000256" key="10">
    <source>
        <dbReference type="ARBA" id="ARBA00023180"/>
    </source>
</evidence>
<evidence type="ECO:0000256" key="13">
    <source>
        <dbReference type="ARBA" id="ARBA00073329"/>
    </source>
</evidence>